<keyword evidence="8 10" id="KW-0694">RNA-binding</keyword>
<evidence type="ECO:0000256" key="10">
    <source>
        <dbReference type="HAMAP-Rule" id="MF_01820"/>
    </source>
</evidence>
<dbReference type="NCBIfam" id="TIGR00157">
    <property type="entry name" value="ribosome small subunit-dependent GTPase A"/>
    <property type="match status" value="1"/>
</dbReference>
<dbReference type="PROSITE" id="PS51721">
    <property type="entry name" value="G_CP"/>
    <property type="match status" value="1"/>
</dbReference>
<dbReference type="InterPro" id="IPR004881">
    <property type="entry name" value="Ribosome_biogen_GTPase_RsgA"/>
</dbReference>
<dbReference type="Gene3D" id="3.40.50.300">
    <property type="entry name" value="P-loop containing nucleotide triphosphate hydrolases"/>
    <property type="match status" value="1"/>
</dbReference>
<dbReference type="GO" id="GO:0005525">
    <property type="term" value="F:GTP binding"/>
    <property type="evidence" value="ECO:0007669"/>
    <property type="project" value="UniProtKB-UniRule"/>
</dbReference>
<keyword evidence="7 10" id="KW-0862">Zinc</keyword>
<feature type="region of interest" description="Disordered" evidence="11">
    <location>
        <begin position="341"/>
        <end position="367"/>
    </location>
</feature>
<dbReference type="InterPro" id="IPR010914">
    <property type="entry name" value="RsgA_GTPase_dom"/>
</dbReference>
<evidence type="ECO:0000256" key="5">
    <source>
        <dbReference type="ARBA" id="ARBA00022741"/>
    </source>
</evidence>
<dbReference type="AlphaFoldDB" id="A0A1E8GQX7"/>
<dbReference type="PROSITE" id="PS50936">
    <property type="entry name" value="ENGC_GTPASE"/>
    <property type="match status" value="1"/>
</dbReference>
<evidence type="ECO:0000256" key="8">
    <source>
        <dbReference type="ARBA" id="ARBA00022884"/>
    </source>
</evidence>
<evidence type="ECO:0000256" key="2">
    <source>
        <dbReference type="ARBA" id="ARBA00022517"/>
    </source>
</evidence>
<dbReference type="Gene3D" id="1.10.40.50">
    <property type="entry name" value="Probable gtpase engc, domain 3"/>
    <property type="match status" value="1"/>
</dbReference>
<feature type="compositionally biased region" description="Basic and acidic residues" evidence="11">
    <location>
        <begin position="354"/>
        <end position="367"/>
    </location>
</feature>
<keyword evidence="4 10" id="KW-0699">rRNA-binding</keyword>
<dbReference type="GO" id="GO:0046872">
    <property type="term" value="F:metal ion binding"/>
    <property type="evidence" value="ECO:0007669"/>
    <property type="project" value="UniProtKB-KW"/>
</dbReference>
<evidence type="ECO:0000256" key="7">
    <source>
        <dbReference type="ARBA" id="ARBA00022833"/>
    </source>
</evidence>
<dbReference type="STRING" id="1859473.BG261_10335"/>
<dbReference type="PANTHER" id="PTHR32120:SF10">
    <property type="entry name" value="SMALL RIBOSOMAL SUBUNIT BIOGENESIS GTPASE RSGA"/>
    <property type="match status" value="1"/>
</dbReference>
<sequence length="367" mass="41638">MNKLKEYGFTDRVYTQTEELKKENDDLHLARIIGQYRDRYKIISEFGEMYAKISRKFRFSTEHLSQYPAVGDFVLATFTKNDDIAIIHNILPRKSIFGRTAVGSSQEEQVLATNIDIIFICMSLNNNYSLNRLERYLSIAWDSGAKPVVVLTKSDLCKVIDGIITEVEEVSFYSEIIVTTNQENNSEKFAHLMTYSPTVVFVGSSGVGKSTLINQLVNEKLATSEIGHGDKGRHTTTGREMFLSKYGGVIIDTPGTREVGIQNTDVAKSFNDIEELAQNCKFRDCTHMKEPGCAVKKALEDGTLDQRRLDNYSKLLIESSYDGLNSRQIEEAKLNRMFKSMGGHKSAKKQMKNNLERKNAQKYESLR</sequence>
<dbReference type="GO" id="GO:0019843">
    <property type="term" value="F:rRNA binding"/>
    <property type="evidence" value="ECO:0007669"/>
    <property type="project" value="UniProtKB-KW"/>
</dbReference>
<evidence type="ECO:0000259" key="12">
    <source>
        <dbReference type="PROSITE" id="PS50936"/>
    </source>
</evidence>
<dbReference type="Pfam" id="PF03193">
    <property type="entry name" value="RsgA_GTPase"/>
    <property type="match status" value="1"/>
</dbReference>
<dbReference type="InterPro" id="IPR027417">
    <property type="entry name" value="P-loop_NTPase"/>
</dbReference>
<evidence type="ECO:0000256" key="11">
    <source>
        <dbReference type="SAM" id="MobiDB-lite"/>
    </source>
</evidence>
<accession>A0A1E8GQX7</accession>
<evidence type="ECO:0000256" key="1">
    <source>
        <dbReference type="ARBA" id="ARBA00022490"/>
    </source>
</evidence>
<comment type="subcellular location">
    <subcellularLocation>
        <location evidence="10">Cytoplasm</location>
    </subcellularLocation>
</comment>
<dbReference type="GO" id="GO:0005737">
    <property type="term" value="C:cytoplasm"/>
    <property type="evidence" value="ECO:0007669"/>
    <property type="project" value="UniProtKB-SubCell"/>
</dbReference>
<comment type="caution">
    <text evidence="14">The sequence shown here is derived from an EMBL/GenBank/DDBJ whole genome shotgun (WGS) entry which is preliminary data.</text>
</comment>
<dbReference type="InterPro" id="IPR030378">
    <property type="entry name" value="G_CP_dom"/>
</dbReference>
<evidence type="ECO:0000259" key="13">
    <source>
        <dbReference type="PROSITE" id="PS51721"/>
    </source>
</evidence>
<evidence type="ECO:0000313" key="14">
    <source>
        <dbReference type="EMBL" id="OFI50033.1"/>
    </source>
</evidence>
<dbReference type="EC" id="3.6.1.-" evidence="10"/>
<protein>
    <recommendedName>
        <fullName evidence="10">Small ribosomal subunit biogenesis GTPase RsgA</fullName>
        <ecNumber evidence="10">3.6.1.-</ecNumber>
    </recommendedName>
</protein>
<dbReference type="EMBL" id="MKIR01000004">
    <property type="protein sequence ID" value="OFI50033.1"/>
    <property type="molecule type" value="Genomic_DNA"/>
</dbReference>
<keyword evidence="3 10" id="KW-0479">Metal-binding</keyword>
<name>A0A1E8GQX7_9LACT</name>
<dbReference type="HAMAP" id="MF_01820">
    <property type="entry name" value="GTPase_RsgA"/>
    <property type="match status" value="1"/>
</dbReference>
<comment type="subunit">
    <text evidence="10">Monomer. Associates with 30S ribosomal subunit, binds 16S rRNA.</text>
</comment>
<dbReference type="PANTHER" id="PTHR32120">
    <property type="entry name" value="SMALL RIBOSOMAL SUBUNIT BIOGENESIS GTPASE RSGA"/>
    <property type="match status" value="1"/>
</dbReference>
<evidence type="ECO:0000256" key="3">
    <source>
        <dbReference type="ARBA" id="ARBA00022723"/>
    </source>
</evidence>
<feature type="domain" description="EngC GTPase" evidence="12">
    <location>
        <begin position="113"/>
        <end position="257"/>
    </location>
</feature>
<dbReference type="Proteomes" id="UP000178622">
    <property type="component" value="Unassembled WGS sequence"/>
</dbReference>
<keyword evidence="5 10" id="KW-0547">Nucleotide-binding</keyword>
<keyword evidence="9 10" id="KW-0342">GTP-binding</keyword>
<dbReference type="GO" id="GO:0003924">
    <property type="term" value="F:GTPase activity"/>
    <property type="evidence" value="ECO:0007669"/>
    <property type="project" value="UniProtKB-UniRule"/>
</dbReference>
<feature type="binding site" evidence="10">
    <location>
        <position position="293"/>
    </location>
    <ligand>
        <name>Zn(2+)</name>
        <dbReference type="ChEBI" id="CHEBI:29105"/>
    </ligand>
</feature>
<feature type="domain" description="CP-type G" evidence="13">
    <location>
        <begin position="104"/>
        <end position="259"/>
    </location>
</feature>
<dbReference type="CDD" id="cd01854">
    <property type="entry name" value="YjeQ_EngC"/>
    <property type="match status" value="1"/>
</dbReference>
<reference evidence="15" key="1">
    <citation type="submission" date="2016-09" db="EMBL/GenBank/DDBJ databases">
        <title>Draft genome sequence of a novel species of the family Streptococcaceae isolated from flowers.</title>
        <authorList>
            <person name="Chuah L.-O."/>
            <person name="Yap K.-P."/>
            <person name="Thong K.L."/>
            <person name="Liong M.T."/>
            <person name="Ahmad R."/>
            <person name="Rusul G."/>
        </authorList>
    </citation>
    <scope>NUCLEOTIDE SEQUENCE [LARGE SCALE GENOMIC DNA]</scope>
    <source>
        <strain evidence="15">DF1</strain>
    </source>
</reference>
<keyword evidence="15" id="KW-1185">Reference proteome</keyword>
<dbReference type="RefSeq" id="WP_070791709.1">
    <property type="nucleotide sequence ID" value="NZ_MKIR01000004.1"/>
</dbReference>
<comment type="function">
    <text evidence="10">One of several proteins that assist in the late maturation steps of the functional core of the 30S ribosomal subunit. Helps release RbfA from mature subunits. May play a role in the assembly of ribosomal proteins into the subunit. Circularly permuted GTPase that catalyzes slow GTP hydrolysis, GTPase activity is stimulated by the 30S ribosomal subunit.</text>
</comment>
<dbReference type="OrthoDB" id="9809485at2"/>
<feature type="binding site" evidence="10">
    <location>
        <position position="280"/>
    </location>
    <ligand>
        <name>Zn(2+)</name>
        <dbReference type="ChEBI" id="CHEBI:29105"/>
    </ligand>
</feature>
<feature type="binding site" evidence="10">
    <location>
        <position position="287"/>
    </location>
    <ligand>
        <name>Zn(2+)</name>
        <dbReference type="ChEBI" id="CHEBI:29105"/>
    </ligand>
</feature>
<keyword evidence="1 10" id="KW-0963">Cytoplasm</keyword>
<comment type="cofactor">
    <cofactor evidence="10">
        <name>Zn(2+)</name>
        <dbReference type="ChEBI" id="CHEBI:29105"/>
    </cofactor>
    <text evidence="10">Binds 1 zinc ion per subunit.</text>
</comment>
<dbReference type="SUPFAM" id="SSF52540">
    <property type="entry name" value="P-loop containing nucleoside triphosphate hydrolases"/>
    <property type="match status" value="1"/>
</dbReference>
<evidence type="ECO:0000256" key="9">
    <source>
        <dbReference type="ARBA" id="ARBA00023134"/>
    </source>
</evidence>
<keyword evidence="2 10" id="KW-0690">Ribosome biogenesis</keyword>
<feature type="binding site" evidence="10">
    <location>
        <begin position="152"/>
        <end position="155"/>
    </location>
    <ligand>
        <name>GTP</name>
        <dbReference type="ChEBI" id="CHEBI:37565"/>
    </ligand>
</feature>
<feature type="binding site" evidence="10">
    <location>
        <position position="285"/>
    </location>
    <ligand>
        <name>Zn(2+)</name>
        <dbReference type="ChEBI" id="CHEBI:29105"/>
    </ligand>
</feature>
<keyword evidence="6 10" id="KW-0378">Hydrolase</keyword>
<evidence type="ECO:0000256" key="4">
    <source>
        <dbReference type="ARBA" id="ARBA00022730"/>
    </source>
</evidence>
<evidence type="ECO:0000256" key="6">
    <source>
        <dbReference type="ARBA" id="ARBA00022801"/>
    </source>
</evidence>
<comment type="similarity">
    <text evidence="10">Belongs to the TRAFAC class YlqF/YawG GTPase family. RsgA subfamily.</text>
</comment>
<gene>
    <name evidence="10" type="primary">rsgA</name>
    <name evidence="14" type="ORF">BG261_10335</name>
</gene>
<feature type="binding site" evidence="10">
    <location>
        <begin position="203"/>
        <end position="211"/>
    </location>
    <ligand>
        <name>GTP</name>
        <dbReference type="ChEBI" id="CHEBI:37565"/>
    </ligand>
</feature>
<dbReference type="GO" id="GO:0042274">
    <property type="term" value="P:ribosomal small subunit biogenesis"/>
    <property type="evidence" value="ECO:0007669"/>
    <property type="project" value="UniProtKB-UniRule"/>
</dbReference>
<proteinExistence type="inferred from homology"/>
<evidence type="ECO:0000313" key="15">
    <source>
        <dbReference type="Proteomes" id="UP000178622"/>
    </source>
</evidence>
<organism evidence="14 15">
    <name type="scientific">Floricoccus tropicus</name>
    <dbReference type="NCBI Taxonomy" id="1859473"/>
    <lineage>
        <taxon>Bacteria</taxon>
        <taxon>Bacillati</taxon>
        <taxon>Bacillota</taxon>
        <taxon>Bacilli</taxon>
        <taxon>Lactobacillales</taxon>
        <taxon>Streptococcaceae</taxon>
        <taxon>Floricoccus</taxon>
    </lineage>
</organism>